<keyword evidence="1" id="KW-0479">Metal-binding</keyword>
<organism evidence="3">
    <name type="scientific">marine sediment metagenome</name>
    <dbReference type="NCBI Taxonomy" id="412755"/>
    <lineage>
        <taxon>unclassified sequences</taxon>
        <taxon>metagenomes</taxon>
        <taxon>ecological metagenomes</taxon>
    </lineage>
</organism>
<dbReference type="SUPFAM" id="SSF53187">
    <property type="entry name" value="Zn-dependent exopeptidases"/>
    <property type="match status" value="1"/>
</dbReference>
<keyword evidence="2" id="KW-0378">Hydrolase</keyword>
<dbReference type="Pfam" id="PF05343">
    <property type="entry name" value="Peptidase_M42"/>
    <property type="match status" value="1"/>
</dbReference>
<dbReference type="GO" id="GO:0046872">
    <property type="term" value="F:metal ion binding"/>
    <property type="evidence" value="ECO:0007669"/>
    <property type="project" value="UniProtKB-KW"/>
</dbReference>
<evidence type="ECO:0000256" key="2">
    <source>
        <dbReference type="ARBA" id="ARBA00022801"/>
    </source>
</evidence>
<accession>X0URS8</accession>
<dbReference type="Gene3D" id="3.40.630.10">
    <property type="entry name" value="Zn peptidases"/>
    <property type="match status" value="1"/>
</dbReference>
<name>X0URS8_9ZZZZ</name>
<comment type="caution">
    <text evidence="3">The sequence shown here is derived from an EMBL/GenBank/DDBJ whole genome shotgun (WGS) entry which is preliminary data.</text>
</comment>
<dbReference type="InterPro" id="IPR051464">
    <property type="entry name" value="Peptidase_M42_aminopept"/>
</dbReference>
<sequence>QGGGTDGGQIHIANEGCPTVVVGVPTRHIHSHVGVASLTDMDRCVKLVVEVVKRLDAKTVSSFTKI</sequence>
<evidence type="ECO:0000313" key="3">
    <source>
        <dbReference type="EMBL" id="GAF91195.1"/>
    </source>
</evidence>
<dbReference type="AlphaFoldDB" id="X0URS8"/>
<protein>
    <recommendedName>
        <fullName evidence="4">Peptidase M42 family protein</fullName>
    </recommendedName>
</protein>
<dbReference type="InterPro" id="IPR008007">
    <property type="entry name" value="Peptidase_M42"/>
</dbReference>
<reference evidence="3" key="1">
    <citation type="journal article" date="2014" name="Front. Microbiol.">
        <title>High frequency of phylogenetically diverse reductive dehalogenase-homologous genes in deep subseafloor sedimentary metagenomes.</title>
        <authorList>
            <person name="Kawai M."/>
            <person name="Futagami T."/>
            <person name="Toyoda A."/>
            <person name="Takaki Y."/>
            <person name="Nishi S."/>
            <person name="Hori S."/>
            <person name="Arai W."/>
            <person name="Tsubouchi T."/>
            <person name="Morono Y."/>
            <person name="Uchiyama I."/>
            <person name="Ito T."/>
            <person name="Fujiyama A."/>
            <person name="Inagaki F."/>
            <person name="Takami H."/>
        </authorList>
    </citation>
    <scope>NUCLEOTIDE SEQUENCE</scope>
    <source>
        <strain evidence="3">Expedition CK06-06</strain>
    </source>
</reference>
<dbReference type="PANTHER" id="PTHR32481:SF0">
    <property type="entry name" value="AMINOPEPTIDASE YPDE-RELATED"/>
    <property type="match status" value="1"/>
</dbReference>
<dbReference type="EMBL" id="BARS01019463">
    <property type="protein sequence ID" value="GAF91195.1"/>
    <property type="molecule type" value="Genomic_DNA"/>
</dbReference>
<gene>
    <name evidence="3" type="ORF">S01H1_31543</name>
</gene>
<evidence type="ECO:0000256" key="1">
    <source>
        <dbReference type="ARBA" id="ARBA00022723"/>
    </source>
</evidence>
<feature type="non-terminal residue" evidence="3">
    <location>
        <position position="1"/>
    </location>
</feature>
<dbReference type="PANTHER" id="PTHR32481">
    <property type="entry name" value="AMINOPEPTIDASE"/>
    <property type="match status" value="1"/>
</dbReference>
<dbReference type="GO" id="GO:0016787">
    <property type="term" value="F:hydrolase activity"/>
    <property type="evidence" value="ECO:0007669"/>
    <property type="project" value="UniProtKB-KW"/>
</dbReference>
<evidence type="ECO:0008006" key="4">
    <source>
        <dbReference type="Google" id="ProtNLM"/>
    </source>
</evidence>
<proteinExistence type="predicted"/>